<evidence type="ECO:0000313" key="3">
    <source>
        <dbReference type="EMBL" id="GMM48440.1"/>
    </source>
</evidence>
<evidence type="ECO:0000259" key="2">
    <source>
        <dbReference type="SMART" id="SM00382"/>
    </source>
</evidence>
<dbReference type="PANTHER" id="PTHR12087">
    <property type="entry name" value="ORIGIN RECOGNITION COMPLEX SUBUNIT 4"/>
    <property type="match status" value="1"/>
</dbReference>
<comment type="caution">
    <text evidence="3">The sequence shown here is derived from an EMBL/GenBank/DDBJ whole genome shotgun (WGS) entry which is preliminary data.</text>
</comment>
<dbReference type="SMART" id="SM00382">
    <property type="entry name" value="AAA"/>
    <property type="match status" value="1"/>
</dbReference>
<dbReference type="GO" id="GO:0005524">
    <property type="term" value="F:ATP binding"/>
    <property type="evidence" value="ECO:0007669"/>
    <property type="project" value="InterPro"/>
</dbReference>
<protein>
    <recommendedName>
        <fullName evidence="1">Origin recognition complex subunit 4</fullName>
    </recommendedName>
</protein>
<dbReference type="InterPro" id="IPR003959">
    <property type="entry name" value="ATPase_AAA_core"/>
</dbReference>
<dbReference type="SUPFAM" id="SSF52540">
    <property type="entry name" value="P-loop containing nucleoside triphosphate hydrolases"/>
    <property type="match status" value="1"/>
</dbReference>
<dbReference type="InterPro" id="IPR027417">
    <property type="entry name" value="P-loop_NTPase"/>
</dbReference>
<dbReference type="GO" id="GO:0016887">
    <property type="term" value="F:ATP hydrolysis activity"/>
    <property type="evidence" value="ECO:0007669"/>
    <property type="project" value="InterPro"/>
</dbReference>
<dbReference type="Pfam" id="PF00004">
    <property type="entry name" value="AAA"/>
    <property type="match status" value="1"/>
</dbReference>
<gene>
    <name evidence="3" type="ORF">DAPK24_050380</name>
</gene>
<evidence type="ECO:0000256" key="1">
    <source>
        <dbReference type="ARBA" id="ARBA00019083"/>
    </source>
</evidence>
<dbReference type="GO" id="GO:0003688">
    <property type="term" value="F:DNA replication origin binding"/>
    <property type="evidence" value="ECO:0007669"/>
    <property type="project" value="TreeGrafter"/>
</dbReference>
<dbReference type="EMBL" id="BTGB01000009">
    <property type="protein sequence ID" value="GMM48440.1"/>
    <property type="molecule type" value="Genomic_DNA"/>
</dbReference>
<dbReference type="GO" id="GO:0005664">
    <property type="term" value="C:nuclear origin of replication recognition complex"/>
    <property type="evidence" value="ECO:0007669"/>
    <property type="project" value="TreeGrafter"/>
</dbReference>
<dbReference type="InterPro" id="IPR003593">
    <property type="entry name" value="AAA+_ATPase"/>
</dbReference>
<keyword evidence="4" id="KW-1185">Reference proteome</keyword>
<dbReference type="Gene3D" id="3.40.50.300">
    <property type="entry name" value="P-loop containing nucleotide triphosphate hydrolases"/>
    <property type="match status" value="2"/>
</dbReference>
<dbReference type="Proteomes" id="UP001378960">
    <property type="component" value="Unassembled WGS sequence"/>
</dbReference>
<proteinExistence type="predicted"/>
<organism evidence="3 4">
    <name type="scientific">Pichia kluyveri</name>
    <name type="common">Yeast</name>
    <dbReference type="NCBI Taxonomy" id="36015"/>
    <lineage>
        <taxon>Eukaryota</taxon>
        <taxon>Fungi</taxon>
        <taxon>Dikarya</taxon>
        <taxon>Ascomycota</taxon>
        <taxon>Saccharomycotina</taxon>
        <taxon>Pichiomycetes</taxon>
        <taxon>Pichiales</taxon>
        <taxon>Pichiaceae</taxon>
        <taxon>Pichia</taxon>
    </lineage>
</organism>
<name>A0AAV5RAR1_PICKL</name>
<evidence type="ECO:0000313" key="4">
    <source>
        <dbReference type="Proteomes" id="UP001378960"/>
    </source>
</evidence>
<dbReference type="AlphaFoldDB" id="A0AAV5RAR1"/>
<reference evidence="3 4" key="1">
    <citation type="journal article" date="2023" name="Elife">
        <title>Identification of key yeast species and microbe-microbe interactions impacting larval growth of Drosophila in the wild.</title>
        <authorList>
            <person name="Mure A."/>
            <person name="Sugiura Y."/>
            <person name="Maeda R."/>
            <person name="Honda K."/>
            <person name="Sakurai N."/>
            <person name="Takahashi Y."/>
            <person name="Watada M."/>
            <person name="Katoh T."/>
            <person name="Gotoh A."/>
            <person name="Gotoh Y."/>
            <person name="Taniguchi I."/>
            <person name="Nakamura K."/>
            <person name="Hayashi T."/>
            <person name="Katayama T."/>
            <person name="Uemura T."/>
            <person name="Hattori Y."/>
        </authorList>
    </citation>
    <scope>NUCLEOTIDE SEQUENCE [LARGE SCALE GENOMIC DNA]</scope>
    <source>
        <strain evidence="3 4">PK-24</strain>
    </source>
</reference>
<sequence>MESIRNVVREGGSIIVVGSGGSGKTYTVEKVLKEENIGNDNDKEQVIRINGLFCRDDSSAVNMLKQKLNDDTKVVIVDFAETFTNGRQTLLYRLFENAGKRRFAVIVITRDVLLREKLEKRVRSRFSGVVVFIPNRNTYNMKSGRLLAEQSLCERERQLLKSRNEYDDDGSVSSSSNNKSIMDTLLKERINQLNL</sequence>
<dbReference type="InterPro" id="IPR016527">
    <property type="entry name" value="ORC4"/>
</dbReference>
<accession>A0AAV5RAR1</accession>
<feature type="domain" description="AAA+ ATPase" evidence="2">
    <location>
        <begin position="10"/>
        <end position="136"/>
    </location>
</feature>
<dbReference type="GO" id="GO:0006270">
    <property type="term" value="P:DNA replication initiation"/>
    <property type="evidence" value="ECO:0007669"/>
    <property type="project" value="TreeGrafter"/>
</dbReference>
<dbReference type="PANTHER" id="PTHR12087:SF0">
    <property type="entry name" value="ORIGIN RECOGNITION COMPLEX SUBUNIT 4"/>
    <property type="match status" value="1"/>
</dbReference>